<keyword evidence="1" id="KW-0812">Transmembrane</keyword>
<accession>A0A7Z2VJ39</accession>
<feature type="transmembrane region" description="Helical" evidence="1">
    <location>
        <begin position="20"/>
        <end position="38"/>
    </location>
</feature>
<dbReference type="KEGG" id="cheb:HH215_13665"/>
<organism evidence="3 4">
    <name type="scientific">Cohnella herbarum</name>
    <dbReference type="NCBI Taxonomy" id="2728023"/>
    <lineage>
        <taxon>Bacteria</taxon>
        <taxon>Bacillati</taxon>
        <taxon>Bacillota</taxon>
        <taxon>Bacilli</taxon>
        <taxon>Bacillales</taxon>
        <taxon>Paenibacillaceae</taxon>
        <taxon>Cohnella</taxon>
    </lineage>
</organism>
<dbReference type="GO" id="GO:0016020">
    <property type="term" value="C:membrane"/>
    <property type="evidence" value="ECO:0007669"/>
    <property type="project" value="UniProtKB-SubCell"/>
</dbReference>
<feature type="transmembrane region" description="Helical" evidence="1">
    <location>
        <begin position="189"/>
        <end position="210"/>
    </location>
</feature>
<dbReference type="InterPro" id="IPR036938">
    <property type="entry name" value="PAP2/HPO_sf"/>
</dbReference>
<feature type="transmembrane region" description="Helical" evidence="1">
    <location>
        <begin position="167"/>
        <end position="183"/>
    </location>
</feature>
<feature type="transmembrane region" description="Helical" evidence="1">
    <location>
        <begin position="88"/>
        <end position="109"/>
    </location>
</feature>
<dbReference type="SUPFAM" id="SSF48317">
    <property type="entry name" value="Acid phosphatase/Vanadium-dependent haloperoxidase"/>
    <property type="match status" value="1"/>
</dbReference>
<reference evidence="3 4" key="1">
    <citation type="submission" date="2020-04" db="EMBL/GenBank/DDBJ databases">
        <title>Genome sequencing of novel species.</title>
        <authorList>
            <person name="Heo J."/>
            <person name="Kim S.-J."/>
            <person name="Kim J.-S."/>
            <person name="Hong S.-B."/>
            <person name="Kwon S.-W."/>
        </authorList>
    </citation>
    <scope>NUCLEOTIDE SEQUENCE [LARGE SCALE GENOMIC DNA]</scope>
    <source>
        <strain evidence="3 4">MFER-1</strain>
    </source>
</reference>
<keyword evidence="1" id="KW-1133">Transmembrane helix</keyword>
<evidence type="ECO:0000313" key="3">
    <source>
        <dbReference type="EMBL" id="QJD84133.1"/>
    </source>
</evidence>
<sequence length="228" mass="26047">MKTNVSIAGNIKSSRAGTYLPLLGLLAIPIINILYFLQNHGGDHVQSLVTEVDRNTPFIPAFSVPYLLWYPFLLLVFVLIVRKDKREYYRTLLAFCTGLLLSNVIYLMFQTTVPRPEVDSTGFFNNLVMFVYEGDEPYNCFPSIHVMTSMLMILGSRALGWRMRVPIFIFACSIIASTLFIKQHVIADVFAGILLAKFVFWLAGYLISIFRKRTMAEKAGRTRYANYE</sequence>
<evidence type="ECO:0000313" key="4">
    <source>
        <dbReference type="Proteomes" id="UP000502248"/>
    </source>
</evidence>
<keyword evidence="4" id="KW-1185">Reference proteome</keyword>
<feature type="transmembrane region" description="Helical" evidence="1">
    <location>
        <begin position="141"/>
        <end position="160"/>
    </location>
</feature>
<dbReference type="Gene3D" id="1.20.144.10">
    <property type="entry name" value="Phosphatidic acid phosphatase type 2/haloperoxidase"/>
    <property type="match status" value="1"/>
</dbReference>
<feature type="transmembrane region" description="Helical" evidence="1">
    <location>
        <begin position="58"/>
        <end position="81"/>
    </location>
</feature>
<dbReference type="RefSeq" id="WP_169280418.1">
    <property type="nucleotide sequence ID" value="NZ_CP051680.1"/>
</dbReference>
<dbReference type="Proteomes" id="UP000502248">
    <property type="component" value="Chromosome"/>
</dbReference>
<feature type="domain" description="Inositolphosphotransferase Aur1/Ipt1" evidence="2">
    <location>
        <begin position="39"/>
        <end position="201"/>
    </location>
</feature>
<dbReference type="InterPro" id="IPR026841">
    <property type="entry name" value="Aur1/Ipt1"/>
</dbReference>
<evidence type="ECO:0000256" key="1">
    <source>
        <dbReference type="SAM" id="Phobius"/>
    </source>
</evidence>
<name>A0A7Z2VJ39_9BACL</name>
<dbReference type="Pfam" id="PF14378">
    <property type="entry name" value="PAP2_3"/>
    <property type="match status" value="1"/>
</dbReference>
<keyword evidence="1" id="KW-0472">Membrane</keyword>
<gene>
    <name evidence="3" type="ORF">HH215_13665</name>
</gene>
<dbReference type="CDD" id="cd03386">
    <property type="entry name" value="PAP2_Aur1_like"/>
    <property type="match status" value="1"/>
</dbReference>
<evidence type="ECO:0000259" key="2">
    <source>
        <dbReference type="Pfam" id="PF14378"/>
    </source>
</evidence>
<dbReference type="EMBL" id="CP051680">
    <property type="protein sequence ID" value="QJD84133.1"/>
    <property type="molecule type" value="Genomic_DNA"/>
</dbReference>
<protein>
    <submittedName>
        <fullName evidence="3">Inositol phosphorylceramide synthase</fullName>
    </submittedName>
</protein>
<dbReference type="AlphaFoldDB" id="A0A7Z2VJ39"/>
<proteinExistence type="predicted"/>